<gene>
    <name evidence="2" type="ORF">THAOC_00320</name>
</gene>
<accession>K0TJH3</accession>
<sequence length="118" mass="12698">MVLLRALPIVSVSAVLVLCVSSSAASEDADTLLDPTVHKFDVAEGEAVATLLEPTVHKFDHAVEGEPVTCWSPRFTNSIVSSPRKCAVNGSDELIRLGEQEGFGIDHESIDDQQVRPE</sequence>
<dbReference type="AlphaFoldDB" id="K0TJH3"/>
<evidence type="ECO:0000313" key="2">
    <source>
        <dbReference type="EMBL" id="EJK77820.1"/>
    </source>
</evidence>
<name>K0TJH3_THAOC</name>
<evidence type="ECO:0000313" key="3">
    <source>
        <dbReference type="Proteomes" id="UP000266841"/>
    </source>
</evidence>
<keyword evidence="3" id="KW-1185">Reference proteome</keyword>
<organism evidence="2 3">
    <name type="scientific">Thalassiosira oceanica</name>
    <name type="common">Marine diatom</name>
    <dbReference type="NCBI Taxonomy" id="159749"/>
    <lineage>
        <taxon>Eukaryota</taxon>
        <taxon>Sar</taxon>
        <taxon>Stramenopiles</taxon>
        <taxon>Ochrophyta</taxon>
        <taxon>Bacillariophyta</taxon>
        <taxon>Coscinodiscophyceae</taxon>
        <taxon>Thalassiosirophycidae</taxon>
        <taxon>Thalassiosirales</taxon>
        <taxon>Thalassiosiraceae</taxon>
        <taxon>Thalassiosira</taxon>
    </lineage>
</organism>
<reference evidence="2 3" key="1">
    <citation type="journal article" date="2012" name="Genome Biol.">
        <title>Genome and low-iron response of an oceanic diatom adapted to chronic iron limitation.</title>
        <authorList>
            <person name="Lommer M."/>
            <person name="Specht M."/>
            <person name="Roy A.S."/>
            <person name="Kraemer L."/>
            <person name="Andreson R."/>
            <person name="Gutowska M.A."/>
            <person name="Wolf J."/>
            <person name="Bergner S.V."/>
            <person name="Schilhabel M.B."/>
            <person name="Klostermeier U.C."/>
            <person name="Beiko R.G."/>
            <person name="Rosenstiel P."/>
            <person name="Hippler M."/>
            <person name="Laroche J."/>
        </authorList>
    </citation>
    <scope>NUCLEOTIDE SEQUENCE [LARGE SCALE GENOMIC DNA]</scope>
    <source>
        <strain evidence="2 3">CCMP1005</strain>
    </source>
</reference>
<feature type="signal peptide" evidence="1">
    <location>
        <begin position="1"/>
        <end position="25"/>
    </location>
</feature>
<dbReference type="EMBL" id="AGNL01000367">
    <property type="protein sequence ID" value="EJK77820.1"/>
    <property type="molecule type" value="Genomic_DNA"/>
</dbReference>
<keyword evidence="1" id="KW-0732">Signal</keyword>
<dbReference type="Proteomes" id="UP000266841">
    <property type="component" value="Unassembled WGS sequence"/>
</dbReference>
<dbReference type="eggNOG" id="ENOG502SWC3">
    <property type="taxonomic scope" value="Eukaryota"/>
</dbReference>
<comment type="caution">
    <text evidence="2">The sequence shown here is derived from an EMBL/GenBank/DDBJ whole genome shotgun (WGS) entry which is preliminary data.</text>
</comment>
<feature type="chain" id="PRO_5003838527" evidence="1">
    <location>
        <begin position="26"/>
        <end position="118"/>
    </location>
</feature>
<proteinExistence type="predicted"/>
<evidence type="ECO:0000256" key="1">
    <source>
        <dbReference type="SAM" id="SignalP"/>
    </source>
</evidence>
<protein>
    <submittedName>
        <fullName evidence="2">Uncharacterized protein</fullName>
    </submittedName>
</protein>